<sequence>MERVSNTIDVDIDTQLTAGESIPLLPRKRHRMKETEEVNQGLIEVLDLKYCDGLLQLIAQRNSNLGRVMQPSQQMLYEIRFIRNIRQCLNLIRQDPAQDEELKERIETIYNIKSQNLKSEIWNGIFGSKEVAANFSRSETPIPTEGEVGFTATYAVFLQFQRLSKLDPEHHDKDPLEFLDDIETSYKTLNTNRYGSRFLKSIALLTETMERTAHAINTRLDQKPFCHPGHQSQKRTILSNVFRKFYSEKFQPYLSRVHRNGEEWLSIQANIFGMLEPTPEMNRYFTQVLSMTNEHGMWQQYIRARDNHTSAWQRILRQCNLMPGGQNEKGRQEKAPE</sequence>
<proteinExistence type="predicted"/>
<dbReference type="AlphaFoldDB" id="A0A8J7FGG2"/>
<dbReference type="Pfam" id="PF11279">
    <property type="entry name" value="DUF3080"/>
    <property type="match status" value="1"/>
</dbReference>
<evidence type="ECO:0000313" key="2">
    <source>
        <dbReference type="Proteomes" id="UP000640333"/>
    </source>
</evidence>
<reference evidence="1" key="1">
    <citation type="submission" date="2020-10" db="EMBL/GenBank/DDBJ databases">
        <title>Bacterium isolated from coastal waters sediment.</title>
        <authorList>
            <person name="Chen R.-J."/>
            <person name="Lu D.-C."/>
            <person name="Zhu K.-L."/>
            <person name="Du Z.-J."/>
        </authorList>
    </citation>
    <scope>NUCLEOTIDE SEQUENCE</scope>
    <source>
        <strain evidence="1">N1Y112</strain>
    </source>
</reference>
<dbReference type="EMBL" id="JADEYS010000033">
    <property type="protein sequence ID" value="MBE9399667.1"/>
    <property type="molecule type" value="Genomic_DNA"/>
</dbReference>
<comment type="caution">
    <text evidence="1">The sequence shown here is derived from an EMBL/GenBank/DDBJ whole genome shotgun (WGS) entry which is preliminary data.</text>
</comment>
<dbReference type="InterPro" id="IPR021431">
    <property type="entry name" value="DUF3080"/>
</dbReference>
<evidence type="ECO:0000313" key="1">
    <source>
        <dbReference type="EMBL" id="MBE9399667.1"/>
    </source>
</evidence>
<protein>
    <submittedName>
        <fullName evidence="1">DUF3080 family protein</fullName>
    </submittedName>
</protein>
<dbReference type="RefSeq" id="WP_193955361.1">
    <property type="nucleotide sequence ID" value="NZ_JADEYS010000033.1"/>
</dbReference>
<accession>A0A8J7FGG2</accession>
<keyword evidence="2" id="KW-1185">Reference proteome</keyword>
<gene>
    <name evidence="1" type="ORF">IOQ59_20580</name>
</gene>
<organism evidence="1 2">
    <name type="scientific">Pontibacterium sinense</name>
    <dbReference type="NCBI Taxonomy" id="2781979"/>
    <lineage>
        <taxon>Bacteria</taxon>
        <taxon>Pseudomonadati</taxon>
        <taxon>Pseudomonadota</taxon>
        <taxon>Gammaproteobacteria</taxon>
        <taxon>Oceanospirillales</taxon>
        <taxon>Oceanospirillaceae</taxon>
        <taxon>Pontibacterium</taxon>
    </lineage>
</organism>
<dbReference type="Proteomes" id="UP000640333">
    <property type="component" value="Unassembled WGS sequence"/>
</dbReference>
<name>A0A8J7FGG2_9GAMM</name>